<sequence>MELQITERALARIREIAANEGVDLGQTMLRIAVVPGGCSGLTYELGWDTTLQEQDLTAQFDGVQVVIDRRSYLYLKGTTLDFTDGLEGRGFHFVNPQAARTCACGESFGL</sequence>
<dbReference type="eggNOG" id="COG0316">
    <property type="taxonomic scope" value="Bacteria"/>
</dbReference>
<dbReference type="PANTHER" id="PTHR43011">
    <property type="entry name" value="IRON-SULFUR CLUSTER ASSEMBLY 2 HOMOLOG, MITOCHONDRIAL"/>
    <property type="match status" value="1"/>
</dbReference>
<dbReference type="Proteomes" id="UP000002221">
    <property type="component" value="Chromosome"/>
</dbReference>
<protein>
    <submittedName>
        <fullName evidence="2">Iron-sulfur cluster assembly accessory protein</fullName>
    </submittedName>
</protein>
<dbReference type="HOGENOM" id="CLU_069054_5_1_10"/>
<dbReference type="SUPFAM" id="SSF89360">
    <property type="entry name" value="HesB-like domain"/>
    <property type="match status" value="1"/>
</dbReference>
<evidence type="ECO:0000313" key="2">
    <source>
        <dbReference type="EMBL" id="ACY48902.1"/>
    </source>
</evidence>
<dbReference type="GO" id="GO:0051537">
    <property type="term" value="F:2 iron, 2 sulfur cluster binding"/>
    <property type="evidence" value="ECO:0007669"/>
    <property type="project" value="TreeGrafter"/>
</dbReference>
<dbReference type="STRING" id="518766.Rmar_2021"/>
<dbReference type="GO" id="GO:0016226">
    <property type="term" value="P:iron-sulfur cluster assembly"/>
    <property type="evidence" value="ECO:0007669"/>
    <property type="project" value="InterPro"/>
</dbReference>
<dbReference type="InterPro" id="IPR016092">
    <property type="entry name" value="ATAP"/>
</dbReference>
<dbReference type="EMBL" id="CP001807">
    <property type="protein sequence ID" value="ACY48902.1"/>
    <property type="molecule type" value="Genomic_DNA"/>
</dbReference>
<dbReference type="AlphaFoldDB" id="D0MKJ0"/>
<dbReference type="NCBIfam" id="TIGR00049">
    <property type="entry name" value="iron-sulfur cluster assembly accessory protein"/>
    <property type="match status" value="1"/>
</dbReference>
<dbReference type="GO" id="GO:0051539">
    <property type="term" value="F:4 iron, 4 sulfur cluster binding"/>
    <property type="evidence" value="ECO:0007669"/>
    <property type="project" value="TreeGrafter"/>
</dbReference>
<feature type="domain" description="Core" evidence="1">
    <location>
        <begin position="1"/>
        <end position="105"/>
    </location>
</feature>
<dbReference type="PANTHER" id="PTHR43011:SF1">
    <property type="entry name" value="IRON-SULFUR CLUSTER ASSEMBLY 2 HOMOLOG, MITOCHONDRIAL"/>
    <property type="match status" value="1"/>
</dbReference>
<dbReference type="RefSeq" id="WP_012844513.1">
    <property type="nucleotide sequence ID" value="NC_013501.1"/>
</dbReference>
<dbReference type="InterPro" id="IPR035903">
    <property type="entry name" value="HesB-like_dom_sf"/>
</dbReference>
<organism evidence="2 3">
    <name type="scientific">Rhodothermus marinus (strain ATCC 43812 / DSM 4252 / R-10)</name>
    <name type="common">Rhodothermus obamensis</name>
    <dbReference type="NCBI Taxonomy" id="518766"/>
    <lineage>
        <taxon>Bacteria</taxon>
        <taxon>Pseudomonadati</taxon>
        <taxon>Rhodothermota</taxon>
        <taxon>Rhodothermia</taxon>
        <taxon>Rhodothermales</taxon>
        <taxon>Rhodothermaceae</taxon>
        <taxon>Rhodothermus</taxon>
    </lineage>
</organism>
<dbReference type="GO" id="GO:0005506">
    <property type="term" value="F:iron ion binding"/>
    <property type="evidence" value="ECO:0007669"/>
    <property type="project" value="TreeGrafter"/>
</dbReference>
<dbReference type="Pfam" id="PF01521">
    <property type="entry name" value="Fe-S_biosyn"/>
    <property type="match status" value="1"/>
</dbReference>
<reference evidence="2 3" key="1">
    <citation type="journal article" date="2009" name="Stand. Genomic Sci.">
        <title>Complete genome sequence of Rhodothermus marinus type strain (R-10).</title>
        <authorList>
            <person name="Nolan M."/>
            <person name="Tindall B.J."/>
            <person name="Pomrenke H."/>
            <person name="Lapidus A."/>
            <person name="Copeland A."/>
            <person name="Glavina Del Rio T."/>
            <person name="Lucas S."/>
            <person name="Chen F."/>
            <person name="Tice H."/>
            <person name="Cheng J.F."/>
            <person name="Saunders E."/>
            <person name="Han C."/>
            <person name="Bruce D."/>
            <person name="Goodwin L."/>
            <person name="Chain P."/>
            <person name="Pitluck S."/>
            <person name="Ovchinikova G."/>
            <person name="Pati A."/>
            <person name="Ivanova N."/>
            <person name="Mavromatis K."/>
            <person name="Chen A."/>
            <person name="Palaniappan K."/>
            <person name="Land M."/>
            <person name="Hauser L."/>
            <person name="Chang Y.J."/>
            <person name="Jeffries C.D."/>
            <person name="Brettin T."/>
            <person name="Goker M."/>
            <person name="Bristow J."/>
            <person name="Eisen J.A."/>
            <person name="Markowitz V."/>
            <person name="Hugenholtz P."/>
            <person name="Kyrpides N.C."/>
            <person name="Klenk H.P."/>
            <person name="Detter J.C."/>
        </authorList>
    </citation>
    <scope>NUCLEOTIDE SEQUENCE [LARGE SCALE GENOMIC DNA]</scope>
    <source>
        <strain evidence="3">ATCC 43812 / DSM 4252 / R-10</strain>
    </source>
</reference>
<gene>
    <name evidence="2" type="ordered locus">Rmar_2021</name>
</gene>
<dbReference type="Gene3D" id="2.60.300.12">
    <property type="entry name" value="HesB-like domain"/>
    <property type="match status" value="1"/>
</dbReference>
<evidence type="ECO:0000259" key="1">
    <source>
        <dbReference type="Pfam" id="PF01521"/>
    </source>
</evidence>
<accession>D0MKJ0</accession>
<dbReference type="InterPro" id="IPR017870">
    <property type="entry name" value="FeS_cluster_insertion_CS"/>
</dbReference>
<dbReference type="OrthoDB" id="9801228at2"/>
<dbReference type="PROSITE" id="PS01152">
    <property type="entry name" value="HESB"/>
    <property type="match status" value="1"/>
</dbReference>
<keyword evidence="3" id="KW-1185">Reference proteome</keyword>
<proteinExistence type="predicted"/>
<dbReference type="InterPro" id="IPR000361">
    <property type="entry name" value="ATAP_core_dom"/>
</dbReference>
<evidence type="ECO:0000313" key="3">
    <source>
        <dbReference type="Proteomes" id="UP000002221"/>
    </source>
</evidence>
<dbReference type="KEGG" id="rmr:Rmar_2021"/>
<name>D0MKJ0_RHOM4</name>